<organism evidence="2 3">
    <name type="scientific">Actinacidiphila alni</name>
    <dbReference type="NCBI Taxonomy" id="380248"/>
    <lineage>
        <taxon>Bacteria</taxon>
        <taxon>Bacillati</taxon>
        <taxon>Actinomycetota</taxon>
        <taxon>Actinomycetes</taxon>
        <taxon>Kitasatosporales</taxon>
        <taxon>Streptomycetaceae</taxon>
        <taxon>Actinacidiphila</taxon>
    </lineage>
</organism>
<keyword evidence="3" id="KW-1185">Reference proteome</keyword>
<proteinExistence type="predicted"/>
<sequence length="65" mass="7155">MSAKEWARARTRDQQQLDQYPDAGRALTAKARGSVRQATLALELATVRDRLGTSTGTAFTPLIEH</sequence>
<dbReference type="OrthoDB" id="5176604at2"/>
<dbReference type="EMBL" id="FONG01000007">
    <property type="protein sequence ID" value="SFF00720.1"/>
    <property type="molecule type" value="Genomic_DNA"/>
</dbReference>
<dbReference type="Proteomes" id="UP000199323">
    <property type="component" value="Unassembled WGS sequence"/>
</dbReference>
<dbReference type="RefSeq" id="WP_093713838.1">
    <property type="nucleotide sequence ID" value="NZ_FONG01000007.1"/>
</dbReference>
<protein>
    <submittedName>
        <fullName evidence="2">Uncharacterized protein</fullName>
    </submittedName>
</protein>
<feature type="compositionally biased region" description="Basic and acidic residues" evidence="1">
    <location>
        <begin position="1"/>
        <end position="15"/>
    </location>
</feature>
<dbReference type="STRING" id="380248.SAMN05216251_107184"/>
<evidence type="ECO:0000313" key="2">
    <source>
        <dbReference type="EMBL" id="SFF00720.1"/>
    </source>
</evidence>
<evidence type="ECO:0000256" key="1">
    <source>
        <dbReference type="SAM" id="MobiDB-lite"/>
    </source>
</evidence>
<dbReference type="AlphaFoldDB" id="A0A1I2F845"/>
<accession>A0A1I2F845</accession>
<evidence type="ECO:0000313" key="3">
    <source>
        <dbReference type="Proteomes" id="UP000199323"/>
    </source>
</evidence>
<gene>
    <name evidence="2" type="ORF">SAMN05216251_107184</name>
</gene>
<reference evidence="3" key="1">
    <citation type="submission" date="2016-10" db="EMBL/GenBank/DDBJ databases">
        <authorList>
            <person name="Varghese N."/>
            <person name="Submissions S."/>
        </authorList>
    </citation>
    <scope>NUCLEOTIDE SEQUENCE [LARGE SCALE GENOMIC DNA]</scope>
    <source>
        <strain evidence="3">CGMCC 4.3510</strain>
    </source>
</reference>
<name>A0A1I2F845_9ACTN</name>
<feature type="region of interest" description="Disordered" evidence="1">
    <location>
        <begin position="1"/>
        <end position="21"/>
    </location>
</feature>